<dbReference type="OrthoDB" id="6691177at2"/>
<proteinExistence type="predicted"/>
<protein>
    <submittedName>
        <fullName evidence="1">Uncharacterized protein</fullName>
    </submittedName>
</protein>
<sequence>MQNIISHFSLHNQGYTQHNVDFLNVYLGVDNRLFLDYNKILQGNSPLYKAMKTDINNFMSSMFIYLSKNQDVNLSDLLKGLHETNATHLGLSEGNPRGKSVGDELKETIFKNLKFLKKAFLKGNLEIDSVYFGIKNIGPDRISDIVTSIVKSRLIEFTRQQCILHSIPMQQVAVSKIFDSNTITWNAGFVQLPTYQNKPIIFIPKDVVSTYSGIAGTFNTFINYGFHNFFKVSTAYKNLVRGNEKEINKDLMRKEFDEYNKEQGINNKDISKIMLTEFDNKDVVNAFVEVRKQTIVLTDDEIVEILNNKFKAAN</sequence>
<evidence type="ECO:0000313" key="1">
    <source>
        <dbReference type="EMBL" id="SEQ66933.1"/>
    </source>
</evidence>
<organism evidence="1 2">
    <name type="scientific">Flavobacterium frigoris</name>
    <dbReference type="NCBI Taxonomy" id="229204"/>
    <lineage>
        <taxon>Bacteria</taxon>
        <taxon>Pseudomonadati</taxon>
        <taxon>Bacteroidota</taxon>
        <taxon>Flavobacteriia</taxon>
        <taxon>Flavobacteriales</taxon>
        <taxon>Flavobacteriaceae</taxon>
        <taxon>Flavobacterium</taxon>
    </lineage>
</organism>
<keyword evidence="2" id="KW-1185">Reference proteome</keyword>
<dbReference type="RefSeq" id="WP_139174209.1">
    <property type="nucleotide sequence ID" value="NZ_CBCRVS010000012.1"/>
</dbReference>
<accession>A0A1H9HX20</accession>
<dbReference type="Proteomes" id="UP000183658">
    <property type="component" value="Unassembled WGS sequence"/>
</dbReference>
<reference evidence="2" key="1">
    <citation type="submission" date="2016-10" db="EMBL/GenBank/DDBJ databases">
        <authorList>
            <person name="Varghese N."/>
            <person name="Submissions S."/>
        </authorList>
    </citation>
    <scope>NUCLEOTIDE SEQUENCE [LARGE SCALE GENOMIC DNA]</scope>
    <source>
        <strain evidence="2">DSM 15719</strain>
    </source>
</reference>
<dbReference type="EMBL" id="FOFZ01000003">
    <property type="protein sequence ID" value="SEQ66933.1"/>
    <property type="molecule type" value="Genomic_DNA"/>
</dbReference>
<gene>
    <name evidence="1" type="ORF">SAMN05444355_103286</name>
</gene>
<name>A0A1H9HX20_FLAFI</name>
<evidence type="ECO:0000313" key="2">
    <source>
        <dbReference type="Proteomes" id="UP000183658"/>
    </source>
</evidence>
<dbReference type="AlphaFoldDB" id="A0A1H9HX20"/>